<comment type="caution">
    <text evidence="7">The sequence shown here is derived from an EMBL/GenBank/DDBJ whole genome shotgun (WGS) entry which is preliminary data.</text>
</comment>
<dbReference type="InterPro" id="IPR019775">
    <property type="entry name" value="WD40_repeat_CS"/>
</dbReference>
<evidence type="ECO:0000256" key="1">
    <source>
        <dbReference type="ARBA" id="ARBA00004123"/>
    </source>
</evidence>
<reference evidence="7 8" key="1">
    <citation type="journal article" date="2014" name="Genome Biol. Evol.">
        <title>The genome of the myxosporean Thelohanellus kitauei shows adaptations to nutrient acquisition within its fish host.</title>
        <authorList>
            <person name="Yang Y."/>
            <person name="Xiong J."/>
            <person name="Zhou Z."/>
            <person name="Huo F."/>
            <person name="Miao W."/>
            <person name="Ran C."/>
            <person name="Liu Y."/>
            <person name="Zhang J."/>
            <person name="Feng J."/>
            <person name="Wang M."/>
            <person name="Wang M."/>
            <person name="Wang L."/>
            <person name="Yao B."/>
        </authorList>
    </citation>
    <scope>NUCLEOTIDE SEQUENCE [LARGE SCALE GENOMIC DNA]</scope>
    <source>
        <strain evidence="7">Wuqing</strain>
    </source>
</reference>
<dbReference type="OrthoDB" id="427795at2759"/>
<feature type="repeat" description="WD" evidence="6">
    <location>
        <begin position="190"/>
        <end position="225"/>
    </location>
</feature>
<dbReference type="PRINTS" id="PR00320">
    <property type="entry name" value="GPROTEINBRPT"/>
</dbReference>
<keyword evidence="8" id="KW-1185">Reference proteome</keyword>
<dbReference type="InterPro" id="IPR001680">
    <property type="entry name" value="WD40_rpt"/>
</dbReference>
<organism evidence="7 8">
    <name type="scientific">Thelohanellus kitauei</name>
    <name type="common">Myxosporean</name>
    <dbReference type="NCBI Taxonomy" id="669202"/>
    <lineage>
        <taxon>Eukaryota</taxon>
        <taxon>Metazoa</taxon>
        <taxon>Cnidaria</taxon>
        <taxon>Myxozoa</taxon>
        <taxon>Myxosporea</taxon>
        <taxon>Bivalvulida</taxon>
        <taxon>Platysporina</taxon>
        <taxon>Myxobolidae</taxon>
        <taxon>Thelohanellus</taxon>
    </lineage>
</organism>
<feature type="repeat" description="WD" evidence="6">
    <location>
        <begin position="94"/>
        <end position="136"/>
    </location>
</feature>
<dbReference type="SUPFAM" id="SSF50978">
    <property type="entry name" value="WD40 repeat-like"/>
    <property type="match status" value="1"/>
</dbReference>
<dbReference type="PROSITE" id="PS50294">
    <property type="entry name" value="WD_REPEATS_REGION"/>
    <property type="match status" value="4"/>
</dbReference>
<accession>A0A0C2MZV1</accession>
<dbReference type="SMART" id="SM00320">
    <property type="entry name" value="WD40"/>
    <property type="match status" value="6"/>
</dbReference>
<evidence type="ECO:0000256" key="5">
    <source>
        <dbReference type="ARBA" id="ARBA00023242"/>
    </source>
</evidence>
<dbReference type="InterPro" id="IPR020472">
    <property type="entry name" value="WD40_PAC1"/>
</dbReference>
<evidence type="ECO:0000256" key="3">
    <source>
        <dbReference type="ARBA" id="ARBA00022574"/>
    </source>
</evidence>
<gene>
    <name evidence="7" type="ORF">RF11_10207</name>
</gene>
<dbReference type="PANTHER" id="PTHR22850">
    <property type="entry name" value="WD40 REPEAT FAMILY"/>
    <property type="match status" value="1"/>
</dbReference>
<dbReference type="EMBL" id="JWZT01002340">
    <property type="protein sequence ID" value="KII69620.1"/>
    <property type="molecule type" value="Genomic_DNA"/>
</dbReference>
<dbReference type="PROSITE" id="PS00678">
    <property type="entry name" value="WD_REPEATS_1"/>
    <property type="match status" value="1"/>
</dbReference>
<dbReference type="Pfam" id="PF00400">
    <property type="entry name" value="WD40"/>
    <property type="match status" value="4"/>
</dbReference>
<dbReference type="Proteomes" id="UP000031668">
    <property type="component" value="Unassembled WGS sequence"/>
</dbReference>
<dbReference type="Gene3D" id="2.130.10.10">
    <property type="entry name" value="YVTN repeat-like/Quinoprotein amine dehydrogenase"/>
    <property type="match status" value="1"/>
</dbReference>
<keyword evidence="5" id="KW-0539">Nucleus</keyword>
<feature type="repeat" description="WD" evidence="6">
    <location>
        <begin position="282"/>
        <end position="316"/>
    </location>
</feature>
<evidence type="ECO:0000256" key="2">
    <source>
        <dbReference type="ARBA" id="ARBA00009341"/>
    </source>
</evidence>
<dbReference type="InterPro" id="IPR036322">
    <property type="entry name" value="WD40_repeat_dom_sf"/>
</dbReference>
<proteinExistence type="inferred from homology"/>
<dbReference type="InterPro" id="IPR050459">
    <property type="entry name" value="WD_repeat_RBAP46/RBAP48/MSI1"/>
</dbReference>
<comment type="similarity">
    <text evidence="2">Belongs to the WD repeat RBAP46/RBAP48/MSI1 family.</text>
</comment>
<protein>
    <submittedName>
        <fullName evidence="7">Histone-binding protein RBBP4</fullName>
    </submittedName>
</protein>
<keyword evidence="4" id="KW-0677">Repeat</keyword>
<name>A0A0C2MZV1_THEKT</name>
<feature type="repeat" description="WD" evidence="6">
    <location>
        <begin position="144"/>
        <end position="179"/>
    </location>
</feature>
<evidence type="ECO:0000313" key="7">
    <source>
        <dbReference type="EMBL" id="KII69620.1"/>
    </source>
</evidence>
<dbReference type="PROSITE" id="PS50082">
    <property type="entry name" value="WD_REPEATS_2"/>
    <property type="match status" value="4"/>
</dbReference>
<sequence length="323" mass="36555">MITHVFIPSEQAQFDGSQYDDETKEYGGFGTSDGRCEIEIKICHPGEVNRARYMPQNPCLIATKTPTSDVLLFDYSRHPSMPDLSKGVIPDLYLMGHTKEGYGLSWNPVREGHLISSSDDTTVCLWDVKSPNIESRRLQPLRVFRGHEEVVEDVSWNCFNGCIFASTGDDQRINIWDIRAPSNDKPINSYTSDTGEVNCVSFNPFEEYIFATGSTDKNVNIWDLRCMNRSVHSLVQWSAKDETVIASTGTDRRVFLWDLSKIGDEQTNEDRLDGPPELLFIHGGHTAKVSDVSWSLNEAWLLASVAEDNVLQFWQIAETVYNE</sequence>
<dbReference type="AlphaFoldDB" id="A0A0C2MZV1"/>
<evidence type="ECO:0000256" key="6">
    <source>
        <dbReference type="PROSITE-ProRule" id="PRU00221"/>
    </source>
</evidence>
<evidence type="ECO:0000313" key="8">
    <source>
        <dbReference type="Proteomes" id="UP000031668"/>
    </source>
</evidence>
<dbReference type="OMA" id="CDIRTNQ"/>
<dbReference type="GO" id="GO:0005634">
    <property type="term" value="C:nucleus"/>
    <property type="evidence" value="ECO:0007669"/>
    <property type="project" value="UniProtKB-SubCell"/>
</dbReference>
<comment type="subcellular location">
    <subcellularLocation>
        <location evidence="1">Nucleus</location>
    </subcellularLocation>
</comment>
<evidence type="ECO:0000256" key="4">
    <source>
        <dbReference type="ARBA" id="ARBA00022737"/>
    </source>
</evidence>
<keyword evidence="3 6" id="KW-0853">WD repeat</keyword>
<dbReference type="InterPro" id="IPR015943">
    <property type="entry name" value="WD40/YVTN_repeat-like_dom_sf"/>
</dbReference>